<proteinExistence type="predicted"/>
<feature type="domain" description="PLL-like beta propeller" evidence="1">
    <location>
        <begin position="115"/>
        <end position="219"/>
    </location>
</feature>
<evidence type="ECO:0000313" key="2">
    <source>
        <dbReference type="EMBL" id="OXY88898.1"/>
    </source>
</evidence>
<reference evidence="2 3" key="1">
    <citation type="submission" date="2016-07" db="EMBL/GenBank/DDBJ databases">
        <title>Draft genome of Streptomyces diastatochromogenes.</title>
        <authorList>
            <person name="Podduturi R."/>
            <person name="Lukassen M.B."/>
            <person name="Clausen N."/>
            <person name="Nielsen J.L."/>
            <person name="Jorgensen N.O."/>
        </authorList>
    </citation>
    <scope>NUCLEOTIDE SEQUENCE [LARGE SCALE GENOMIC DNA]</scope>
    <source>
        <strain evidence="2 3">DSM 40608</strain>
    </source>
</reference>
<sequence length="375" mass="39919">MRTGSGRGTARRRVADRVVAHAQTTQGHTAEATVAGRWLVLGKDGRLTAYARTRAGLLRWTETRPGGPDWTGPDFFPVPDLTHLSVAQGADTYVHFVGRREVPKGDGPPAVDIVHALQYQTGRPVTEWRSLGNPHKDRERAVRFGVPVAAVSASGRVHVFARNAGRGLMLRREGPTGKWEPWQDLKGSKVHDGLAAVAHASGRIEVLAGGEQDVMWWRQAEADGDFRQEPNIPLRVAPGTASALETAPDRASYYWADPDSGGLVAHRPGGWVIPLGGAPAGDPVALLRAVLDGYDCTVLAHRDMDGQVVLAACGVENEQAGLWWSPTGEHCIGAPALSLDAYGRIVLAVIAPDGALHIARQAGGPGLALSPSVRV</sequence>
<dbReference type="EMBL" id="MCGQ01000050">
    <property type="protein sequence ID" value="OXY88898.1"/>
    <property type="molecule type" value="Genomic_DNA"/>
</dbReference>
<name>A0A233RZT4_STRDA</name>
<dbReference type="InterPro" id="IPR058502">
    <property type="entry name" value="PLL-like_beta-prop"/>
</dbReference>
<dbReference type="Proteomes" id="UP000215483">
    <property type="component" value="Unassembled WGS sequence"/>
</dbReference>
<dbReference type="AlphaFoldDB" id="A0A233RZT4"/>
<protein>
    <recommendedName>
        <fullName evidence="1">PLL-like beta propeller domain-containing protein</fullName>
    </recommendedName>
</protein>
<accession>A0A233RZT4</accession>
<evidence type="ECO:0000259" key="1">
    <source>
        <dbReference type="Pfam" id="PF26607"/>
    </source>
</evidence>
<dbReference type="RefSeq" id="WP_094221942.1">
    <property type="nucleotide sequence ID" value="NZ_MCGQ01000050.1"/>
</dbReference>
<dbReference type="Gene3D" id="2.120.10.70">
    <property type="entry name" value="Fucose-specific lectin"/>
    <property type="match status" value="1"/>
</dbReference>
<organism evidence="2 3">
    <name type="scientific">Streptomyces diastatochromogenes</name>
    <dbReference type="NCBI Taxonomy" id="42236"/>
    <lineage>
        <taxon>Bacteria</taxon>
        <taxon>Bacillati</taxon>
        <taxon>Actinomycetota</taxon>
        <taxon>Actinomycetes</taxon>
        <taxon>Kitasatosporales</taxon>
        <taxon>Streptomycetaceae</taxon>
        <taxon>Streptomyces</taxon>
    </lineage>
</organism>
<evidence type="ECO:0000313" key="3">
    <source>
        <dbReference type="Proteomes" id="UP000215483"/>
    </source>
</evidence>
<comment type="caution">
    <text evidence="2">The sequence shown here is derived from an EMBL/GenBank/DDBJ whole genome shotgun (WGS) entry which is preliminary data.</text>
</comment>
<dbReference type="OrthoDB" id="4307815at2"/>
<gene>
    <name evidence="2" type="ORF">BEK98_40295</name>
</gene>
<dbReference type="SUPFAM" id="SSF89372">
    <property type="entry name" value="Fucose-specific lectin"/>
    <property type="match status" value="1"/>
</dbReference>
<dbReference type="Pfam" id="PF26607">
    <property type="entry name" value="DUF8189"/>
    <property type="match status" value="1"/>
</dbReference>
<keyword evidence="3" id="KW-1185">Reference proteome</keyword>